<keyword evidence="3" id="KW-0813">Transport</keyword>
<evidence type="ECO:0000256" key="8">
    <source>
        <dbReference type="SAM" id="MobiDB-lite"/>
    </source>
</evidence>
<dbReference type="SUPFAM" id="SSF46938">
    <property type="entry name" value="CRAL/TRIO N-terminal domain"/>
    <property type="match status" value="1"/>
</dbReference>
<dbReference type="GeneID" id="111005659"/>
<dbReference type="KEGG" id="mcha:111005659"/>
<evidence type="ECO:0000256" key="1">
    <source>
        <dbReference type="ARBA" id="ARBA00004202"/>
    </source>
</evidence>
<keyword evidence="5" id="KW-0333">Golgi apparatus</keyword>
<gene>
    <name evidence="11" type="primary">LOC111005659</name>
</gene>
<feature type="domain" description="CRAL-TRIO" evidence="9">
    <location>
        <begin position="136"/>
        <end position="310"/>
    </location>
</feature>
<evidence type="ECO:0000256" key="2">
    <source>
        <dbReference type="ARBA" id="ARBA00004395"/>
    </source>
</evidence>
<dbReference type="PRINTS" id="PR00180">
    <property type="entry name" value="CRETINALDHBP"/>
</dbReference>
<evidence type="ECO:0000313" key="10">
    <source>
        <dbReference type="Proteomes" id="UP000504603"/>
    </source>
</evidence>
<dbReference type="Gene3D" id="3.40.525.10">
    <property type="entry name" value="CRAL-TRIO lipid binding domain"/>
    <property type="match status" value="1"/>
</dbReference>
<dbReference type="InterPro" id="IPR001251">
    <property type="entry name" value="CRAL-TRIO_dom"/>
</dbReference>
<dbReference type="InterPro" id="IPR011074">
    <property type="entry name" value="CRAL/TRIO_N_dom"/>
</dbReference>
<evidence type="ECO:0000256" key="5">
    <source>
        <dbReference type="ARBA" id="ARBA00023034"/>
    </source>
</evidence>
<dbReference type="InterPro" id="IPR036865">
    <property type="entry name" value="CRAL-TRIO_dom_sf"/>
</dbReference>
<dbReference type="SMART" id="SM00516">
    <property type="entry name" value="SEC14"/>
    <property type="match status" value="1"/>
</dbReference>
<dbReference type="Pfam" id="PF00650">
    <property type="entry name" value="CRAL_TRIO"/>
    <property type="match status" value="1"/>
</dbReference>
<dbReference type="RefSeq" id="XP_022132939.1">
    <property type="nucleotide sequence ID" value="XM_022277247.1"/>
</dbReference>
<accession>A0A6J1BUH7</accession>
<dbReference type="PANTHER" id="PTHR45657">
    <property type="entry name" value="CRAL-TRIO DOMAIN-CONTAINING PROTEIN YKL091C-RELATED"/>
    <property type="match status" value="1"/>
</dbReference>
<evidence type="ECO:0000256" key="6">
    <source>
        <dbReference type="ARBA" id="ARBA00023054"/>
    </source>
</evidence>
<sequence length="575" mass="65288">MSGSLSSKPVLEGSDVENSEDEKNTSIGSLKQKAAIASSKFRHSMTKRGRRSSKVMSVEIEDVRDREEVQAVDAFRQALILEELLPAKHDDYHMMLRFLKARKFDIEKTKQMWSDMLQWRKEFGVDTIMEDFVFEELDQVLDYYPQGHHGVDKEGRPVYIEKLGKVDPTKLMQVTDIDRYLKYHVREFERTFAVKFPACSIASKRQIDQSTTILDVQGVGLKNFNKTARDLISRLQKIDGENYPETLNRMFIINAGSGFRMLWSTVKSFLDPKTTAKIHVLGNKYQSKLLEIIDSSELPEFLGGTCTCADQGGCMRSDKGPWKDPEILKMVSNGNHKCSRISEGNEEALPDVKDVCTISPRHHTNHVDHPSLSPLPKVTQNIPVPYNEDCVPVVDKSVDIAWKMVAEKNMLASSKDFAMGDSGEAPAEGIKSKVVTSIMALLMGISAAVRLARAMPKKLTNPSISSEPVYCVNDDDSMFKGQPQPPLFEPLPDYMSTVKRMAELEERVNVLCMKPADMPREKEELLNATLSRVEALEKELIVSKKVLEETLARQQEIFAYIEKRRKRKKLISFRW</sequence>
<keyword evidence="4" id="KW-0653">Protein transport</keyword>
<dbReference type="GO" id="GO:0015031">
    <property type="term" value="P:protein transport"/>
    <property type="evidence" value="ECO:0007669"/>
    <property type="project" value="UniProtKB-KW"/>
</dbReference>
<evidence type="ECO:0000256" key="7">
    <source>
        <dbReference type="ARBA" id="ARBA00038020"/>
    </source>
</evidence>
<dbReference type="Pfam" id="PF03765">
    <property type="entry name" value="CRAL_TRIO_N"/>
    <property type="match status" value="1"/>
</dbReference>
<dbReference type="PROSITE" id="PS50191">
    <property type="entry name" value="CRAL_TRIO"/>
    <property type="match status" value="1"/>
</dbReference>
<dbReference type="Gene3D" id="1.10.8.20">
    <property type="entry name" value="N-terminal domain of phosphatidylinositol transfer protein sec14p"/>
    <property type="match status" value="1"/>
</dbReference>
<dbReference type="Proteomes" id="UP000504603">
    <property type="component" value="Unplaced"/>
</dbReference>
<name>A0A6J1BUH7_MOMCH</name>
<dbReference type="PANTHER" id="PTHR45657:SF29">
    <property type="entry name" value="PHOSPHATIDYLINOSITOL_PHOSPHATIDYLCHOLINE TRANSFER PROTEIN SFH12"/>
    <property type="match status" value="1"/>
</dbReference>
<organism evidence="10 11">
    <name type="scientific">Momordica charantia</name>
    <name type="common">Bitter gourd</name>
    <name type="synonym">Balsam pear</name>
    <dbReference type="NCBI Taxonomy" id="3673"/>
    <lineage>
        <taxon>Eukaryota</taxon>
        <taxon>Viridiplantae</taxon>
        <taxon>Streptophyta</taxon>
        <taxon>Embryophyta</taxon>
        <taxon>Tracheophyta</taxon>
        <taxon>Spermatophyta</taxon>
        <taxon>Magnoliopsida</taxon>
        <taxon>eudicotyledons</taxon>
        <taxon>Gunneridae</taxon>
        <taxon>Pentapetalae</taxon>
        <taxon>rosids</taxon>
        <taxon>fabids</taxon>
        <taxon>Cucurbitales</taxon>
        <taxon>Cucurbitaceae</taxon>
        <taxon>Momordiceae</taxon>
        <taxon>Momordica</taxon>
    </lineage>
</organism>
<dbReference type="SUPFAM" id="SSF52087">
    <property type="entry name" value="CRAL/TRIO domain"/>
    <property type="match status" value="1"/>
</dbReference>
<comment type="similarity">
    <text evidence="7">Belongs to the SFH family.</text>
</comment>
<protein>
    <submittedName>
        <fullName evidence="11">Phosphatidylinositol/phosphatidylcholine transfer protein SFH12-like</fullName>
    </submittedName>
</protein>
<proteinExistence type="inferred from homology"/>
<keyword evidence="6" id="KW-0175">Coiled coil</keyword>
<keyword evidence="10" id="KW-1185">Reference proteome</keyword>
<dbReference type="SMART" id="SM01100">
    <property type="entry name" value="CRAL_TRIO_N"/>
    <property type="match status" value="1"/>
</dbReference>
<evidence type="ECO:0000256" key="4">
    <source>
        <dbReference type="ARBA" id="ARBA00022927"/>
    </source>
</evidence>
<dbReference type="AlphaFoldDB" id="A0A6J1BUH7"/>
<dbReference type="GO" id="GO:0000139">
    <property type="term" value="C:Golgi membrane"/>
    <property type="evidence" value="ECO:0007669"/>
    <property type="project" value="UniProtKB-SubCell"/>
</dbReference>
<comment type="subcellular location">
    <subcellularLocation>
        <location evidence="1">Cell membrane</location>
        <topology evidence="1">Peripheral membrane protein</topology>
    </subcellularLocation>
    <subcellularLocation>
        <location evidence="2">Golgi apparatus membrane</location>
        <topology evidence="2">Peripheral membrane protein</topology>
    </subcellularLocation>
</comment>
<reference evidence="11" key="1">
    <citation type="submission" date="2025-08" db="UniProtKB">
        <authorList>
            <consortium name="RefSeq"/>
        </authorList>
    </citation>
    <scope>IDENTIFICATION</scope>
    <source>
        <strain evidence="11">OHB3-1</strain>
    </source>
</reference>
<feature type="compositionally biased region" description="Basic residues" evidence="8">
    <location>
        <begin position="40"/>
        <end position="52"/>
    </location>
</feature>
<evidence type="ECO:0000313" key="11">
    <source>
        <dbReference type="RefSeq" id="XP_022132939.1"/>
    </source>
</evidence>
<dbReference type="OrthoDB" id="1434354at2759"/>
<dbReference type="InterPro" id="IPR036273">
    <property type="entry name" value="CRAL/TRIO_N_dom_sf"/>
</dbReference>
<feature type="region of interest" description="Disordered" evidence="8">
    <location>
        <begin position="1"/>
        <end position="52"/>
    </location>
</feature>
<dbReference type="InterPro" id="IPR051026">
    <property type="entry name" value="PI/PC_transfer"/>
</dbReference>
<evidence type="ECO:0000259" key="9">
    <source>
        <dbReference type="PROSITE" id="PS50191"/>
    </source>
</evidence>
<dbReference type="CDD" id="cd00170">
    <property type="entry name" value="SEC14"/>
    <property type="match status" value="1"/>
</dbReference>
<dbReference type="GO" id="GO:0005886">
    <property type="term" value="C:plasma membrane"/>
    <property type="evidence" value="ECO:0007669"/>
    <property type="project" value="UniProtKB-SubCell"/>
</dbReference>
<evidence type="ECO:0000256" key="3">
    <source>
        <dbReference type="ARBA" id="ARBA00022448"/>
    </source>
</evidence>
<dbReference type="FunFam" id="3.40.525.10:FF:000011">
    <property type="entry name" value="SEC14 cytosolic factor"/>
    <property type="match status" value="1"/>
</dbReference>